<dbReference type="AlphaFoldDB" id="A0A1E8EWZ6"/>
<reference evidence="2 3" key="1">
    <citation type="submission" date="2016-06" db="EMBL/GenBank/DDBJ databases">
        <title>Genome sequence of Clostridium acetireducens DSM 10703.</title>
        <authorList>
            <person name="Poehlein A."/>
            <person name="Fluechter S."/>
            <person name="Duerre P."/>
            <person name="Daniel R."/>
        </authorList>
    </citation>
    <scope>NUCLEOTIDE SEQUENCE [LARGE SCALE GENOMIC DNA]</scope>
    <source>
        <strain evidence="2 3">DSM 10703</strain>
    </source>
</reference>
<name>A0A1E8EWZ6_9CLOT</name>
<feature type="transmembrane region" description="Helical" evidence="1">
    <location>
        <begin position="12"/>
        <end position="35"/>
    </location>
</feature>
<comment type="caution">
    <text evidence="2">The sequence shown here is derived from an EMBL/GenBank/DDBJ whole genome shotgun (WGS) entry which is preliminary data.</text>
</comment>
<dbReference type="Proteomes" id="UP000175744">
    <property type="component" value="Unassembled WGS sequence"/>
</dbReference>
<accession>A0A1E8EWZ6</accession>
<evidence type="ECO:0000313" key="2">
    <source>
        <dbReference type="EMBL" id="OFI05309.1"/>
    </source>
</evidence>
<evidence type="ECO:0000256" key="1">
    <source>
        <dbReference type="SAM" id="Phobius"/>
    </source>
</evidence>
<organism evidence="2 3">
    <name type="scientific">Clostridium acetireducens DSM 10703</name>
    <dbReference type="NCBI Taxonomy" id="1121290"/>
    <lineage>
        <taxon>Bacteria</taxon>
        <taxon>Bacillati</taxon>
        <taxon>Bacillota</taxon>
        <taxon>Clostridia</taxon>
        <taxon>Eubacteriales</taxon>
        <taxon>Clostridiaceae</taxon>
        <taxon>Clostridium</taxon>
    </lineage>
</organism>
<dbReference type="EMBL" id="LZFO01000030">
    <property type="protein sequence ID" value="OFI05309.1"/>
    <property type="molecule type" value="Genomic_DNA"/>
</dbReference>
<gene>
    <name evidence="2" type="ORF">CLOACE_18330</name>
</gene>
<evidence type="ECO:0000313" key="3">
    <source>
        <dbReference type="Proteomes" id="UP000175744"/>
    </source>
</evidence>
<sequence length="201" mass="23302">MKEKKIYFKFNKFIVVAFICIILLITNLIFSFKFLKENKIKDSSIIYERISKICELSTIKYNYSNVLAVKDAKKFNGVDIPLTKKSFLVKYDGYIKAGIDLKNSNIKTNVEGDSVELVLPKAKILDHSINEKNIFVYDERSAIFNKLTLKDMINEISDEKKKVEEDAINRGILNDANKNAENLLKDILKDMKFKNIKIIFK</sequence>
<keyword evidence="1" id="KW-1133">Transmembrane helix</keyword>
<dbReference type="Pfam" id="PF14014">
    <property type="entry name" value="DUF4230"/>
    <property type="match status" value="1"/>
</dbReference>
<dbReference type="InterPro" id="IPR025324">
    <property type="entry name" value="DUF4230"/>
</dbReference>
<dbReference type="STRING" id="1121290.CLAOCE_18330"/>
<keyword evidence="1" id="KW-0812">Transmembrane</keyword>
<proteinExistence type="predicted"/>
<keyword evidence="3" id="KW-1185">Reference proteome</keyword>
<evidence type="ECO:0008006" key="4">
    <source>
        <dbReference type="Google" id="ProtNLM"/>
    </source>
</evidence>
<protein>
    <recommendedName>
        <fullName evidence="4">DUF4230 domain-containing protein</fullName>
    </recommendedName>
</protein>
<dbReference type="RefSeq" id="WP_070110802.1">
    <property type="nucleotide sequence ID" value="NZ_LZFO01000030.1"/>
</dbReference>
<keyword evidence="1" id="KW-0472">Membrane</keyword>